<comment type="cofactor">
    <cofactor evidence="1">
        <name>FAD</name>
        <dbReference type="ChEBI" id="CHEBI:57692"/>
    </cofactor>
</comment>
<protein>
    <recommendedName>
        <fullName evidence="8">demethylphylloquinone reductase</fullName>
        <ecNumber evidence="8">1.6.5.12</ecNumber>
    </recommendedName>
</protein>
<dbReference type="EC" id="1.6.5.12" evidence="8"/>
<dbReference type="Gene3D" id="3.50.50.100">
    <property type="match status" value="1"/>
</dbReference>
<comment type="similarity">
    <text evidence="2">Belongs to the NADH dehydrogenase family.</text>
</comment>
<dbReference type="InterPro" id="IPR051169">
    <property type="entry name" value="NADH-Q_oxidoreductase"/>
</dbReference>
<keyword evidence="5" id="KW-0521">NADP</keyword>
<keyword evidence="11" id="KW-1185">Reference proteome</keyword>
<keyword evidence="3" id="KW-0285">Flavoprotein</keyword>
<evidence type="ECO:0000256" key="4">
    <source>
        <dbReference type="ARBA" id="ARBA00022827"/>
    </source>
</evidence>
<dbReference type="FunFam" id="3.50.50.100:FF:000010">
    <property type="entry name" value="Alternative NAD(P)H-ubiquinone oxidoreductase C1, chloroplastic/mitochondrial"/>
    <property type="match status" value="1"/>
</dbReference>
<evidence type="ECO:0000313" key="10">
    <source>
        <dbReference type="EMBL" id="CDM95593.1"/>
    </source>
</evidence>
<evidence type="ECO:0000313" key="11">
    <source>
        <dbReference type="Proteomes" id="UP000032946"/>
    </source>
</evidence>
<dbReference type="AlphaFoldDB" id="A0A9P1NYX2"/>
<dbReference type="EMBL" id="FO818640">
    <property type="protein sequence ID" value="CDM95593.1"/>
    <property type="molecule type" value="Genomic_DNA"/>
</dbReference>
<evidence type="ECO:0000256" key="5">
    <source>
        <dbReference type="ARBA" id="ARBA00022857"/>
    </source>
</evidence>
<evidence type="ECO:0000256" key="7">
    <source>
        <dbReference type="ARBA" id="ARBA00052971"/>
    </source>
</evidence>
<reference evidence="10 11" key="1">
    <citation type="submission" date="2014-02" db="EMBL/GenBank/DDBJ databases">
        <authorList>
            <person name="Genoscope - CEA"/>
        </authorList>
    </citation>
    <scope>NUCLEOTIDE SEQUENCE [LARGE SCALE GENOMIC DNA]</scope>
    <source>
        <strain evidence="10 11">PCC 8005</strain>
    </source>
</reference>
<evidence type="ECO:0000259" key="9">
    <source>
        <dbReference type="Pfam" id="PF07992"/>
    </source>
</evidence>
<evidence type="ECO:0000256" key="3">
    <source>
        <dbReference type="ARBA" id="ARBA00022630"/>
    </source>
</evidence>
<dbReference type="PANTHER" id="PTHR42913">
    <property type="entry name" value="APOPTOSIS-INDUCING FACTOR 1"/>
    <property type="match status" value="1"/>
</dbReference>
<keyword evidence="4" id="KW-0274">FAD</keyword>
<dbReference type="InterPro" id="IPR036188">
    <property type="entry name" value="FAD/NAD-bd_sf"/>
</dbReference>
<accession>A0A9P1NYX2</accession>
<evidence type="ECO:0000256" key="8">
    <source>
        <dbReference type="ARBA" id="ARBA00066844"/>
    </source>
</evidence>
<dbReference type="InterPro" id="IPR023753">
    <property type="entry name" value="FAD/NAD-binding_dom"/>
</dbReference>
<dbReference type="GO" id="GO:0019646">
    <property type="term" value="P:aerobic electron transport chain"/>
    <property type="evidence" value="ECO:0007669"/>
    <property type="project" value="TreeGrafter"/>
</dbReference>
<dbReference type="PRINTS" id="PR00368">
    <property type="entry name" value="FADPNR"/>
</dbReference>
<dbReference type="PRINTS" id="PR00411">
    <property type="entry name" value="PNDRDTASEI"/>
</dbReference>
<feature type="domain" description="FAD/NAD(P)-binding" evidence="9">
    <location>
        <begin position="7"/>
        <end position="312"/>
    </location>
</feature>
<evidence type="ECO:0000256" key="2">
    <source>
        <dbReference type="ARBA" id="ARBA00005272"/>
    </source>
</evidence>
<dbReference type="RefSeq" id="WP_008051357.1">
    <property type="nucleotide sequence ID" value="NZ_FO818640.1"/>
</dbReference>
<dbReference type="PANTHER" id="PTHR42913:SF4">
    <property type="entry name" value="ALTERNATIVE NAD(P)H-UBIQUINONE OXIDOREDUCTASE C1, CHLOROPLASTIC_MITOCHONDRIAL"/>
    <property type="match status" value="1"/>
</dbReference>
<name>A0A9P1NYX2_9CYAN</name>
<proteinExistence type="inferred from homology"/>
<keyword evidence="6 10" id="KW-0560">Oxidoreductase</keyword>
<sequence length="398" mass="44854">MTEQPTRICILGGGFGGLYTALRLTQLPWLPTQTPEITIVDSRDRFVFAPLLYELVTGELQAWEIAPPFEQLLEETPIRFIQGTVADIDITAQQVQLQDGQFLDYDRLVLAMGGETPLDIVPGSQQYAIPFRRVEDAYRLQERLRILEASDAEKIRVAIIGGGYSGVELACKLAERLGKRGRLRLVERGEKILKSAPDFNREAAQKALSERQVWLDLETTVQSLDAESITLEYRDQVDTLPVDIVMWTVGTQTPDLVRSLPLKQNTEHQIIINPQLQVIEHPEIFALGDLADCHDAEGKKVPKTAQAAFQQADYAGWNLWASLTGRPLLSFHYQALGEMMTLGKDNATLTGLGIKLDGQLAHVARRLIYLYRLPTLEHQMRVAFNWISRPIQELMINK</sequence>
<organism evidence="10 11">
    <name type="scientific">Limnospira indica PCC 8005</name>
    <dbReference type="NCBI Taxonomy" id="376219"/>
    <lineage>
        <taxon>Bacteria</taxon>
        <taxon>Bacillati</taxon>
        <taxon>Cyanobacteriota</taxon>
        <taxon>Cyanophyceae</taxon>
        <taxon>Oscillatoriophycideae</taxon>
        <taxon>Oscillatoriales</taxon>
        <taxon>Sirenicapillariaceae</taxon>
        <taxon>Limnospira</taxon>
    </lineage>
</organism>
<dbReference type="SUPFAM" id="SSF51905">
    <property type="entry name" value="FAD/NAD(P)-binding domain"/>
    <property type="match status" value="2"/>
</dbReference>
<evidence type="ECO:0000256" key="6">
    <source>
        <dbReference type="ARBA" id="ARBA00023002"/>
    </source>
</evidence>
<gene>
    <name evidence="10" type="primary">NDC</name>
    <name evidence="10" type="ORF">ARTHRO_30863</name>
</gene>
<dbReference type="Proteomes" id="UP000032946">
    <property type="component" value="Chromosome"/>
</dbReference>
<comment type="catalytic activity">
    <reaction evidence="7">
        <text>demethylphylloquinone + NADPH + H(+) = demethylphylloquinol + NADP(+)</text>
        <dbReference type="Rhea" id="RHEA:47744"/>
        <dbReference type="ChEBI" id="CHEBI:15378"/>
        <dbReference type="ChEBI" id="CHEBI:31087"/>
        <dbReference type="ChEBI" id="CHEBI:57783"/>
        <dbReference type="ChEBI" id="CHEBI:58349"/>
        <dbReference type="ChEBI" id="CHEBI:87844"/>
        <dbReference type="EC" id="1.6.5.12"/>
    </reaction>
</comment>
<dbReference type="GO" id="GO:0003955">
    <property type="term" value="F:NAD(P)H dehydrogenase (quinone) activity"/>
    <property type="evidence" value="ECO:0007669"/>
    <property type="project" value="TreeGrafter"/>
</dbReference>
<dbReference type="Pfam" id="PF07992">
    <property type="entry name" value="Pyr_redox_2"/>
    <property type="match status" value="1"/>
</dbReference>
<evidence type="ECO:0000256" key="1">
    <source>
        <dbReference type="ARBA" id="ARBA00001974"/>
    </source>
</evidence>